<dbReference type="CDD" id="cd14447">
    <property type="entry name" value="SPX"/>
    <property type="match status" value="1"/>
</dbReference>
<feature type="region of interest" description="Disordered" evidence="1">
    <location>
        <begin position="37"/>
        <end position="119"/>
    </location>
</feature>
<name>A0A7R9VSK2_9CHLO</name>
<protein>
    <recommendedName>
        <fullName evidence="2">SPX domain-containing protein</fullName>
    </recommendedName>
</protein>
<accession>A0A7R9VSK2</accession>
<proteinExistence type="predicted"/>
<feature type="compositionally biased region" description="Gly residues" evidence="1">
    <location>
        <begin position="72"/>
        <end position="81"/>
    </location>
</feature>
<dbReference type="PROSITE" id="PS51382">
    <property type="entry name" value="SPX"/>
    <property type="match status" value="1"/>
</dbReference>
<organism evidence="3">
    <name type="scientific">Chlamydomonas euryale</name>
    <dbReference type="NCBI Taxonomy" id="1486919"/>
    <lineage>
        <taxon>Eukaryota</taxon>
        <taxon>Viridiplantae</taxon>
        <taxon>Chlorophyta</taxon>
        <taxon>core chlorophytes</taxon>
        <taxon>Chlorophyceae</taxon>
        <taxon>CS clade</taxon>
        <taxon>Chlamydomonadales</taxon>
        <taxon>Chlamydomonadaceae</taxon>
        <taxon>Chlamydomonas</taxon>
    </lineage>
</organism>
<reference evidence="3" key="1">
    <citation type="submission" date="2021-01" db="EMBL/GenBank/DDBJ databases">
        <authorList>
            <person name="Corre E."/>
            <person name="Pelletier E."/>
            <person name="Niang G."/>
            <person name="Scheremetjew M."/>
            <person name="Finn R."/>
            <person name="Kale V."/>
            <person name="Holt S."/>
            <person name="Cochrane G."/>
            <person name="Meng A."/>
            <person name="Brown T."/>
            <person name="Cohen L."/>
        </authorList>
    </citation>
    <scope>NUCLEOTIDE SEQUENCE</scope>
    <source>
        <strain evidence="3">CCMP219</strain>
    </source>
</reference>
<gene>
    <name evidence="3" type="ORF">CEUR00632_LOCUS17594</name>
</gene>
<dbReference type="EMBL" id="HBEC01037828">
    <property type="protein sequence ID" value="CAD8304476.1"/>
    <property type="molecule type" value="Transcribed_RNA"/>
</dbReference>
<evidence type="ECO:0000313" key="3">
    <source>
        <dbReference type="EMBL" id="CAD8304476.1"/>
    </source>
</evidence>
<evidence type="ECO:0000256" key="1">
    <source>
        <dbReference type="SAM" id="MobiDB-lite"/>
    </source>
</evidence>
<dbReference type="InterPro" id="IPR004331">
    <property type="entry name" value="SPX_dom"/>
</dbReference>
<sequence>MRVAAADHLYSCGVPSPSCSALLCSHQAQVGEASVRDSLAGPLGPTTQRGAAGAGSRHAGAACSPKHNANPGPGGNQGGQGVRRRRPKQNKSALRARGEGGSEGSAAVVASGPPRTSRGVMKFGKRLAAEAARRWCTFYFDYKAIKKAIKDDIDAQDASGTNFQSVLVSELQKVSQFYTDKATQLDETLSKLQASDAGGAGTGEQLRLLRVEVQG</sequence>
<feature type="compositionally biased region" description="Low complexity" evidence="1">
    <location>
        <begin position="50"/>
        <end position="62"/>
    </location>
</feature>
<evidence type="ECO:0000259" key="2">
    <source>
        <dbReference type="PROSITE" id="PS51382"/>
    </source>
</evidence>
<dbReference type="AlphaFoldDB" id="A0A7R9VSK2"/>
<feature type="domain" description="SPX" evidence="2">
    <location>
        <begin position="121"/>
        <end position="215"/>
    </location>
</feature>